<evidence type="ECO:0008006" key="5">
    <source>
        <dbReference type="Google" id="ProtNLM"/>
    </source>
</evidence>
<feature type="region of interest" description="Disordered" evidence="1">
    <location>
        <begin position="37"/>
        <end position="61"/>
    </location>
</feature>
<evidence type="ECO:0000256" key="1">
    <source>
        <dbReference type="SAM" id="MobiDB-lite"/>
    </source>
</evidence>
<evidence type="ECO:0000313" key="3">
    <source>
        <dbReference type="EMBL" id="OLF15058.1"/>
    </source>
</evidence>
<feature type="chain" id="PRO_5011960279" description="SH3b domain-containing protein" evidence="2">
    <location>
        <begin position="29"/>
        <end position="152"/>
    </location>
</feature>
<feature type="signal peptide" evidence="2">
    <location>
        <begin position="1"/>
        <end position="28"/>
    </location>
</feature>
<name>A0A1Q8CL28_9PSEU</name>
<keyword evidence="2" id="KW-0732">Signal</keyword>
<dbReference type="OrthoDB" id="3697954at2"/>
<organism evidence="3 4">
    <name type="scientific">Actinophytocola xanthii</name>
    <dbReference type="NCBI Taxonomy" id="1912961"/>
    <lineage>
        <taxon>Bacteria</taxon>
        <taxon>Bacillati</taxon>
        <taxon>Actinomycetota</taxon>
        <taxon>Actinomycetes</taxon>
        <taxon>Pseudonocardiales</taxon>
        <taxon>Pseudonocardiaceae</taxon>
    </lineage>
</organism>
<dbReference type="RefSeq" id="WP_075127918.1">
    <property type="nucleotide sequence ID" value="NZ_MSIE01000045.1"/>
</dbReference>
<dbReference type="EMBL" id="MSIE01000045">
    <property type="protein sequence ID" value="OLF15058.1"/>
    <property type="molecule type" value="Genomic_DNA"/>
</dbReference>
<evidence type="ECO:0000313" key="4">
    <source>
        <dbReference type="Proteomes" id="UP000185596"/>
    </source>
</evidence>
<evidence type="ECO:0000256" key="2">
    <source>
        <dbReference type="SAM" id="SignalP"/>
    </source>
</evidence>
<protein>
    <recommendedName>
        <fullName evidence="5">SH3b domain-containing protein</fullName>
    </recommendedName>
</protein>
<dbReference type="STRING" id="1912961.BU204_23570"/>
<gene>
    <name evidence="3" type="ORF">BU204_23570</name>
</gene>
<comment type="caution">
    <text evidence="3">The sequence shown here is derived from an EMBL/GenBank/DDBJ whole genome shotgun (WGS) entry which is preliminary data.</text>
</comment>
<sequence>MRNRVLAAAATFAMTAAAVLTFTAPAGAEVTVKPKPVPAAQAPDTPTPRHCSGHTPHNDIDQRGYARLVTGDNVNQRRYPHTGCVSDGQAQRTHSIDYHCWRDGDAVTRNGVTYYTWTYLRNDTTEVQGWVSDAYLASNPNGTTGSTVHCDD</sequence>
<keyword evidence="4" id="KW-1185">Reference proteome</keyword>
<reference evidence="3 4" key="1">
    <citation type="submission" date="2016-12" db="EMBL/GenBank/DDBJ databases">
        <title>The draft genome sequence of Actinophytocola sp. 11-183.</title>
        <authorList>
            <person name="Wang W."/>
            <person name="Yuan L."/>
        </authorList>
    </citation>
    <scope>NUCLEOTIDE SEQUENCE [LARGE SCALE GENOMIC DNA]</scope>
    <source>
        <strain evidence="3 4">11-183</strain>
    </source>
</reference>
<proteinExistence type="predicted"/>
<accession>A0A1Q8CL28</accession>
<dbReference type="AlphaFoldDB" id="A0A1Q8CL28"/>
<dbReference type="Proteomes" id="UP000185596">
    <property type="component" value="Unassembled WGS sequence"/>
</dbReference>